<name>A0A7S4FSZ3_9EUGL</name>
<dbReference type="EMBL" id="HBJA01071466">
    <property type="protein sequence ID" value="CAE0813964.1"/>
    <property type="molecule type" value="Transcribed_RNA"/>
</dbReference>
<gene>
    <name evidence="1" type="ORF">EGYM00163_LOCUS25117</name>
</gene>
<organism evidence="1">
    <name type="scientific">Eutreptiella gymnastica</name>
    <dbReference type="NCBI Taxonomy" id="73025"/>
    <lineage>
        <taxon>Eukaryota</taxon>
        <taxon>Discoba</taxon>
        <taxon>Euglenozoa</taxon>
        <taxon>Euglenida</taxon>
        <taxon>Spirocuta</taxon>
        <taxon>Euglenophyceae</taxon>
        <taxon>Eutreptiales</taxon>
        <taxon>Eutreptiaceae</taxon>
        <taxon>Eutreptiella</taxon>
    </lineage>
</organism>
<reference evidence="1" key="1">
    <citation type="submission" date="2021-01" db="EMBL/GenBank/DDBJ databases">
        <authorList>
            <person name="Corre E."/>
            <person name="Pelletier E."/>
            <person name="Niang G."/>
            <person name="Scheremetjew M."/>
            <person name="Finn R."/>
            <person name="Kale V."/>
            <person name="Holt S."/>
            <person name="Cochrane G."/>
            <person name="Meng A."/>
            <person name="Brown T."/>
            <person name="Cohen L."/>
        </authorList>
    </citation>
    <scope>NUCLEOTIDE SEQUENCE</scope>
    <source>
        <strain evidence="1">CCMP1594</strain>
    </source>
</reference>
<sequence length="151" mass="16678">METPPTHNNLAPMSSVTFRFCTFWVVSTDDAFVFAWVSSTQQPGSRRLTKDLTAAISIHVDKPIANGVHLRRGIRFKEQWNDYCPAIFSPLISYLAHKGRLHMKANGVLLLAGKSMLMFMASLGQGLSSCSYAWGVCPLRRAGAQIAASKF</sequence>
<accession>A0A7S4FSZ3</accession>
<dbReference type="AlphaFoldDB" id="A0A7S4FSZ3"/>
<proteinExistence type="predicted"/>
<evidence type="ECO:0000313" key="1">
    <source>
        <dbReference type="EMBL" id="CAE0813964.1"/>
    </source>
</evidence>
<protein>
    <submittedName>
        <fullName evidence="1">Uncharacterized protein</fullName>
    </submittedName>
</protein>